<dbReference type="InterPro" id="IPR023458">
    <property type="entry name" value="Met-tRNA_ligase_1"/>
</dbReference>
<dbReference type="CDD" id="cd02800">
    <property type="entry name" value="tRNA_bind_EcMetRS_like"/>
    <property type="match status" value="1"/>
</dbReference>
<comment type="subunit">
    <text evidence="2 14">Homodimer.</text>
</comment>
<dbReference type="InterPro" id="IPR001412">
    <property type="entry name" value="aa-tRNA-synth_I_CS"/>
</dbReference>
<dbReference type="GO" id="GO:0005829">
    <property type="term" value="C:cytosol"/>
    <property type="evidence" value="ECO:0007669"/>
    <property type="project" value="TreeGrafter"/>
</dbReference>
<evidence type="ECO:0000256" key="1">
    <source>
        <dbReference type="ARBA" id="ARBA00004496"/>
    </source>
</evidence>
<dbReference type="GO" id="GO:0004825">
    <property type="term" value="F:methionine-tRNA ligase activity"/>
    <property type="evidence" value="ECO:0007669"/>
    <property type="project" value="UniProtKB-UniRule"/>
</dbReference>
<proteinExistence type="inferred from homology"/>
<dbReference type="Gene3D" id="3.40.50.620">
    <property type="entry name" value="HUPs"/>
    <property type="match status" value="1"/>
</dbReference>
<keyword evidence="11 14" id="KW-0648">Protein biosynthesis</keyword>
<dbReference type="InterPro" id="IPR004495">
    <property type="entry name" value="Met-tRNA-synth_bsu_C"/>
</dbReference>
<comment type="cofactor">
    <cofactor evidence="14">
        <name>Zn(2+)</name>
        <dbReference type="ChEBI" id="CHEBI:29105"/>
    </cofactor>
    <text evidence="14">Binds 1 zinc ion per subunit.</text>
</comment>
<comment type="caution">
    <text evidence="14">Lacks conserved residue(s) required for the propagation of feature annotation.</text>
</comment>
<dbReference type="HAMAP" id="MF_00098">
    <property type="entry name" value="Met_tRNA_synth_type1"/>
    <property type="match status" value="1"/>
</dbReference>
<comment type="similarity">
    <text evidence="14">Belongs to the class-I aminoacyl-tRNA synthetase family. MetG type 1 subfamily.</text>
</comment>
<keyword evidence="9 14" id="KW-0067">ATP-binding</keyword>
<comment type="caution">
    <text evidence="17">The sequence shown here is derived from an EMBL/GenBank/DDBJ whole genome shotgun (WGS) entry which is preliminary data.</text>
</comment>
<dbReference type="NCBIfam" id="NF001100">
    <property type="entry name" value="PRK00133.1"/>
    <property type="match status" value="1"/>
</dbReference>
<dbReference type="PANTHER" id="PTHR45765:SF1">
    <property type="entry name" value="METHIONINE--TRNA LIGASE, CYTOPLASMIC"/>
    <property type="match status" value="1"/>
</dbReference>
<feature type="binding site" evidence="14">
    <location>
        <position position="166"/>
    </location>
    <ligand>
        <name>Zn(2+)</name>
        <dbReference type="ChEBI" id="CHEBI:29105"/>
    </ligand>
</feature>
<dbReference type="GO" id="GO:0000049">
    <property type="term" value="F:tRNA binding"/>
    <property type="evidence" value="ECO:0007669"/>
    <property type="project" value="UniProtKB-UniRule"/>
</dbReference>
<keyword evidence="10 14" id="KW-0694">RNA-binding</keyword>
<keyword evidence="5 14" id="KW-0436">Ligase</keyword>
<gene>
    <name evidence="14 17" type="primary">metG</name>
    <name evidence="17" type="ORF">C435_08395</name>
</gene>
<dbReference type="Pfam" id="PF19303">
    <property type="entry name" value="Anticodon_3"/>
    <property type="match status" value="1"/>
</dbReference>
<dbReference type="Gene3D" id="1.10.730.10">
    <property type="entry name" value="Isoleucyl-tRNA Synthetase, Domain 1"/>
    <property type="match status" value="1"/>
</dbReference>
<dbReference type="GO" id="GO:0017101">
    <property type="term" value="C:aminoacyl-tRNA synthetase multienzyme complex"/>
    <property type="evidence" value="ECO:0007669"/>
    <property type="project" value="TreeGrafter"/>
</dbReference>
<accession>M0KGV6</accession>
<comment type="subcellular location">
    <subcellularLocation>
        <location evidence="1 14">Cytoplasm</location>
    </subcellularLocation>
</comment>
<evidence type="ECO:0000256" key="3">
    <source>
        <dbReference type="ARBA" id="ARBA00022490"/>
    </source>
</evidence>
<feature type="binding site" evidence="14">
    <location>
        <position position="162"/>
    </location>
    <ligand>
        <name>Zn(2+)</name>
        <dbReference type="ChEBI" id="CHEBI:29105"/>
    </ligand>
</feature>
<dbReference type="SUPFAM" id="SSF50249">
    <property type="entry name" value="Nucleic acid-binding proteins"/>
    <property type="match status" value="1"/>
</dbReference>
<dbReference type="PROSITE" id="PS00178">
    <property type="entry name" value="AA_TRNA_LIGASE_I"/>
    <property type="match status" value="1"/>
</dbReference>
<evidence type="ECO:0000259" key="16">
    <source>
        <dbReference type="PROSITE" id="PS50886"/>
    </source>
</evidence>
<dbReference type="InterPro" id="IPR033911">
    <property type="entry name" value="MetRS_core"/>
</dbReference>
<evidence type="ECO:0000256" key="6">
    <source>
        <dbReference type="ARBA" id="ARBA00022723"/>
    </source>
</evidence>
<dbReference type="FunFam" id="2.20.28.20:FF:000001">
    <property type="entry name" value="Methionine--tRNA ligase"/>
    <property type="match status" value="1"/>
</dbReference>
<keyword evidence="6 14" id="KW-0479">Metal-binding</keyword>
<dbReference type="InterPro" id="IPR009080">
    <property type="entry name" value="tRNAsynth_Ia_anticodon-bd"/>
</dbReference>
<keyword evidence="18" id="KW-1185">Reference proteome</keyword>
<dbReference type="PANTHER" id="PTHR45765">
    <property type="entry name" value="METHIONINE--TRNA LIGASE"/>
    <property type="match status" value="1"/>
</dbReference>
<dbReference type="InterPro" id="IPR041872">
    <property type="entry name" value="Anticodon_Met"/>
</dbReference>
<feature type="binding site" evidence="14">
    <location>
        <position position="153"/>
    </location>
    <ligand>
        <name>Zn(2+)</name>
        <dbReference type="ChEBI" id="CHEBI:29105"/>
    </ligand>
</feature>
<dbReference type="PRINTS" id="PR01041">
    <property type="entry name" value="TRNASYNTHMET"/>
</dbReference>
<dbReference type="GO" id="GO:0006431">
    <property type="term" value="P:methionyl-tRNA aminoacylation"/>
    <property type="evidence" value="ECO:0007669"/>
    <property type="project" value="UniProtKB-UniRule"/>
</dbReference>
<dbReference type="PATRIC" id="fig|662475.6.peg.1637"/>
<dbReference type="RefSeq" id="WP_007188822.1">
    <property type="nucleotide sequence ID" value="NZ_AOLS01000038.1"/>
</dbReference>
<dbReference type="GO" id="GO:0005524">
    <property type="term" value="F:ATP binding"/>
    <property type="evidence" value="ECO:0007669"/>
    <property type="project" value="UniProtKB-UniRule"/>
</dbReference>
<reference evidence="17 18" key="1">
    <citation type="journal article" date="2014" name="PLoS Genet.">
        <title>Phylogenetically driven sequencing of extremely halophilic archaea reveals strategies for static and dynamic osmo-response.</title>
        <authorList>
            <person name="Becker E.A."/>
            <person name="Seitzer P.M."/>
            <person name="Tritt A."/>
            <person name="Larsen D."/>
            <person name="Krusor M."/>
            <person name="Yao A.I."/>
            <person name="Wu D."/>
            <person name="Madern D."/>
            <person name="Eisen J.A."/>
            <person name="Darling A.E."/>
            <person name="Facciotti M.T."/>
        </authorList>
    </citation>
    <scope>NUCLEOTIDE SEQUENCE [LARGE SCALE GENOMIC DNA]</scope>
    <source>
        <strain evidence="17 18">ATCC 33799</strain>
    </source>
</reference>
<sequence length="732" mass="81928">MSNDEFPTDQPAVVTCGLPYANGDLHVGHLRTYVDGDALSRALRRIGQQTAFVSGSDMHGTPVAVNAAEEGVAPREFALDFHETYAETFPQFNIEFDNYGHTDDETNVELTQEFVRSWVENDHVHEKEIEVAWDTEEDQPLPDRYVEGTCPYCGEQARGDECDEGCQRHLEPGEIEAPVSTLTGNPAEYRTREHKFLRLADFQEYLQGFLDRLEGTDNAQNQPREWIEGELQDLCITRDMDWGVDYPEDVDGGSVAPEEQREGGGETADELVLYVWVDAPIEYVASTKQYTERVGDDEYDWEAVWKIDSEERHGTEWDDEWADDSGEIIHVIGRDIIQHHAVFWPAMLRGAGYNEPRSILATGFVGIDGNALSTSRNRAVWADEYLDAGFHPDLFRYYIATGAQIDTDVDFSWDRFQERVNGELVGNVGNFIYRSLLFAERNYDGTPDAAVSDDVRGRIEDAIADFEAAVREYDIRELAEIAIELSNYGNEYIQRNEPWNLVDDDPDRAEQVIRDCVQLTKAVAVLMQPVLPGKAERLWGQLGEQGSVADVTLDSALEAPPAEFGEPAELFEQVEDDHIEALNEELQERVEEASEASAEASNEDGEAAGDEVDDGDVDTADLQPLVEDRISFEDFEGVDMRVGEIRSAEPVEGADKLLRLEVDIGHEVRQVVAGLRQLHDAEKLPGTRVILLANMEKAELFGIESNGMVLAAGDEADLLTTHEDAPLGTRIK</sequence>
<evidence type="ECO:0000256" key="9">
    <source>
        <dbReference type="ARBA" id="ARBA00022840"/>
    </source>
</evidence>
<evidence type="ECO:0000256" key="8">
    <source>
        <dbReference type="ARBA" id="ARBA00022833"/>
    </source>
</evidence>
<dbReference type="SUPFAM" id="SSF57770">
    <property type="entry name" value="Methionyl-tRNA synthetase (MetRS), Zn-domain"/>
    <property type="match status" value="1"/>
</dbReference>
<keyword evidence="3 14" id="KW-0963">Cytoplasm</keyword>
<evidence type="ECO:0000256" key="12">
    <source>
        <dbReference type="ARBA" id="ARBA00023146"/>
    </source>
</evidence>
<evidence type="ECO:0000256" key="15">
    <source>
        <dbReference type="SAM" id="MobiDB-lite"/>
    </source>
</evidence>
<evidence type="ECO:0000256" key="7">
    <source>
        <dbReference type="ARBA" id="ARBA00022741"/>
    </source>
</evidence>
<evidence type="ECO:0000256" key="5">
    <source>
        <dbReference type="ARBA" id="ARBA00022598"/>
    </source>
</evidence>
<evidence type="ECO:0000313" key="17">
    <source>
        <dbReference type="EMBL" id="EMA20577.1"/>
    </source>
</evidence>
<keyword evidence="12 14" id="KW-0030">Aminoacyl-tRNA synthetase</keyword>
<evidence type="ECO:0000256" key="4">
    <source>
        <dbReference type="ARBA" id="ARBA00022555"/>
    </source>
</evidence>
<dbReference type="InterPro" id="IPR014758">
    <property type="entry name" value="Met-tRNA_synth"/>
</dbReference>
<comment type="function">
    <text evidence="14">Is required not only for elongation of protein synthesis but also for the initiation of all mRNA translation through initiator tRNA(fMet) aminoacylation.</text>
</comment>
<name>M0KGV6_9EURY</name>
<dbReference type="Pfam" id="PF09334">
    <property type="entry name" value="tRNA-synt_1g"/>
    <property type="match status" value="1"/>
</dbReference>
<feature type="region of interest" description="Disordered" evidence="15">
    <location>
        <begin position="588"/>
        <end position="618"/>
    </location>
</feature>
<feature type="binding site" evidence="14">
    <location>
        <position position="150"/>
    </location>
    <ligand>
        <name>Zn(2+)</name>
        <dbReference type="ChEBI" id="CHEBI:29105"/>
    </ligand>
</feature>
<dbReference type="GO" id="GO:0046872">
    <property type="term" value="F:metal ion binding"/>
    <property type="evidence" value="ECO:0007669"/>
    <property type="project" value="UniProtKB-KW"/>
</dbReference>
<feature type="domain" description="TRNA-binding" evidence="16">
    <location>
        <begin position="634"/>
        <end position="732"/>
    </location>
</feature>
<organism evidence="17 18">
    <name type="scientific">Haloarcula marismortui ATCC 33799</name>
    <dbReference type="NCBI Taxonomy" id="662475"/>
    <lineage>
        <taxon>Archaea</taxon>
        <taxon>Methanobacteriati</taxon>
        <taxon>Methanobacteriota</taxon>
        <taxon>Stenosarchaea group</taxon>
        <taxon>Halobacteria</taxon>
        <taxon>Halobacteriales</taxon>
        <taxon>Haloarculaceae</taxon>
        <taxon>Haloarcula</taxon>
    </lineage>
</organism>
<feature type="binding site" evidence="14">
    <location>
        <position position="374"/>
    </location>
    <ligand>
        <name>ATP</name>
        <dbReference type="ChEBI" id="CHEBI:30616"/>
    </ligand>
</feature>
<dbReference type="Gene3D" id="2.20.28.20">
    <property type="entry name" value="Methionyl-tRNA synthetase, Zn-domain"/>
    <property type="match status" value="1"/>
</dbReference>
<dbReference type="InterPro" id="IPR012340">
    <property type="entry name" value="NA-bd_OB-fold"/>
</dbReference>
<feature type="compositionally biased region" description="Acidic residues" evidence="15">
    <location>
        <begin position="601"/>
        <end position="618"/>
    </location>
</feature>
<protein>
    <recommendedName>
        <fullName evidence="14">Methionine--tRNA ligase</fullName>
        <ecNumber evidence="14">6.1.1.10</ecNumber>
    </recommendedName>
    <alternativeName>
        <fullName evidence="14">Methionyl-tRNA synthetase</fullName>
        <shortName evidence="14">MetRS</shortName>
    </alternativeName>
</protein>
<evidence type="ECO:0000256" key="10">
    <source>
        <dbReference type="ARBA" id="ARBA00022884"/>
    </source>
</evidence>
<keyword evidence="7 14" id="KW-0547">Nucleotide-binding</keyword>
<dbReference type="PROSITE" id="PS50886">
    <property type="entry name" value="TRBD"/>
    <property type="match status" value="1"/>
</dbReference>
<keyword evidence="8 14" id="KW-0862">Zinc</keyword>
<dbReference type="InterPro" id="IPR029038">
    <property type="entry name" value="MetRS_Zn"/>
</dbReference>
<evidence type="ECO:0000256" key="2">
    <source>
        <dbReference type="ARBA" id="ARBA00011738"/>
    </source>
</evidence>
<dbReference type="InterPro" id="IPR014729">
    <property type="entry name" value="Rossmann-like_a/b/a_fold"/>
</dbReference>
<evidence type="ECO:0000313" key="18">
    <source>
        <dbReference type="Proteomes" id="UP000011687"/>
    </source>
</evidence>
<feature type="short sequence motif" description="'HIGH' region" evidence="14">
    <location>
        <begin position="19"/>
        <end position="29"/>
    </location>
</feature>
<dbReference type="InterPro" id="IPR002547">
    <property type="entry name" value="tRNA-bd_dom"/>
</dbReference>
<dbReference type="EMBL" id="AOLS01000038">
    <property type="protein sequence ID" value="EMA20577.1"/>
    <property type="molecule type" value="Genomic_DNA"/>
</dbReference>
<dbReference type="SUPFAM" id="SSF52374">
    <property type="entry name" value="Nucleotidylyl transferase"/>
    <property type="match status" value="1"/>
</dbReference>
<dbReference type="Proteomes" id="UP000011687">
    <property type="component" value="Unassembled WGS sequence"/>
</dbReference>
<evidence type="ECO:0000256" key="11">
    <source>
        <dbReference type="ARBA" id="ARBA00022917"/>
    </source>
</evidence>
<dbReference type="CDD" id="cd07957">
    <property type="entry name" value="Anticodon_Ia_Met"/>
    <property type="match status" value="1"/>
</dbReference>
<dbReference type="EC" id="6.1.1.10" evidence="14"/>
<dbReference type="InterPro" id="IPR015413">
    <property type="entry name" value="Methionyl/Leucyl_tRNA_Synth"/>
</dbReference>
<dbReference type="NCBIfam" id="TIGR00398">
    <property type="entry name" value="metG"/>
    <property type="match status" value="1"/>
</dbReference>
<evidence type="ECO:0000256" key="13">
    <source>
        <dbReference type="ARBA" id="ARBA00047364"/>
    </source>
</evidence>
<dbReference type="Gene3D" id="2.40.50.140">
    <property type="entry name" value="Nucleic acid-binding proteins"/>
    <property type="match status" value="1"/>
</dbReference>
<keyword evidence="4 14" id="KW-0820">tRNA-binding</keyword>
<comment type="catalytic activity">
    <reaction evidence="13 14">
        <text>tRNA(Met) + L-methionine + ATP = L-methionyl-tRNA(Met) + AMP + diphosphate</text>
        <dbReference type="Rhea" id="RHEA:13481"/>
        <dbReference type="Rhea" id="RHEA-COMP:9667"/>
        <dbReference type="Rhea" id="RHEA-COMP:9698"/>
        <dbReference type="ChEBI" id="CHEBI:30616"/>
        <dbReference type="ChEBI" id="CHEBI:33019"/>
        <dbReference type="ChEBI" id="CHEBI:57844"/>
        <dbReference type="ChEBI" id="CHEBI:78442"/>
        <dbReference type="ChEBI" id="CHEBI:78530"/>
        <dbReference type="ChEBI" id="CHEBI:456215"/>
        <dbReference type="EC" id="6.1.1.10"/>
    </reaction>
</comment>
<dbReference type="Pfam" id="PF01588">
    <property type="entry name" value="tRNA_bind"/>
    <property type="match status" value="1"/>
</dbReference>
<dbReference type="AlphaFoldDB" id="M0KGV6"/>
<dbReference type="SUPFAM" id="SSF47323">
    <property type="entry name" value="Anticodon-binding domain of a subclass of class I aminoacyl-tRNA synthetases"/>
    <property type="match status" value="1"/>
</dbReference>
<evidence type="ECO:0000256" key="14">
    <source>
        <dbReference type="HAMAP-Rule" id="MF_00098"/>
    </source>
</evidence>